<accession>A0A414AIR2</accession>
<gene>
    <name evidence="1" type="ORF">DW839_28525</name>
</gene>
<reference evidence="1 2" key="1">
    <citation type="submission" date="2018-08" db="EMBL/GenBank/DDBJ databases">
        <title>A genome reference for cultivated species of the human gut microbiota.</title>
        <authorList>
            <person name="Zou Y."/>
            <person name="Xue W."/>
            <person name="Luo G."/>
        </authorList>
    </citation>
    <scope>NUCLEOTIDE SEQUENCE [LARGE SCALE GENOMIC DNA]</scope>
    <source>
        <strain evidence="1 2">AM35-14</strain>
    </source>
</reference>
<dbReference type="AlphaFoldDB" id="A0A414AIR2"/>
<evidence type="ECO:0000313" key="2">
    <source>
        <dbReference type="Proteomes" id="UP000283975"/>
    </source>
</evidence>
<dbReference type="Pfam" id="PF10127">
    <property type="entry name" value="RlaP"/>
    <property type="match status" value="1"/>
</dbReference>
<dbReference type="InterPro" id="IPR018775">
    <property type="entry name" value="RlaP"/>
</dbReference>
<proteinExistence type="predicted"/>
<dbReference type="PANTHER" id="PTHR34817">
    <property type="entry name" value="NUCLEOTIDYLTRANSFERASE"/>
    <property type="match status" value="1"/>
</dbReference>
<organism evidence="1 2">
    <name type="scientific">Enterocloster bolteae</name>
    <dbReference type="NCBI Taxonomy" id="208479"/>
    <lineage>
        <taxon>Bacteria</taxon>
        <taxon>Bacillati</taxon>
        <taxon>Bacillota</taxon>
        <taxon>Clostridia</taxon>
        <taxon>Lachnospirales</taxon>
        <taxon>Lachnospiraceae</taxon>
        <taxon>Enterocloster</taxon>
    </lineage>
</organism>
<keyword evidence="1" id="KW-0808">Transferase</keyword>
<comment type="caution">
    <text evidence="1">The sequence shown here is derived from an EMBL/GenBank/DDBJ whole genome shotgun (WGS) entry which is preliminary data.</text>
</comment>
<dbReference type="Proteomes" id="UP000283975">
    <property type="component" value="Unassembled WGS sequence"/>
</dbReference>
<dbReference type="EMBL" id="QSHZ01000047">
    <property type="protein sequence ID" value="RHC48473.1"/>
    <property type="molecule type" value="Genomic_DNA"/>
</dbReference>
<sequence>MYIEQIKEKVRSNEYDFLRENKNLGNNIILLTLGGSHAYGTNNENSDLDVRGCALNSKRQILTNENFEQFVNEETDTTIYSFNKLISLLSNVNPNTIEMLGNRPEHYLYVSPIGQELLDNAHLFLSKRAAYSFGGYATAQLRRLDNKAMRLVNQEQREKHILNSIMNAYNTFPEKYFSFQEDSIKLYIDKSEQEEYDSEIFMDINLHRYPIRDYKSMWSEMNNIVKDYSKIGKRNKNAIEHNKLGKHMMHLIRLYMMCLDILEKEQIVTYREKEHDLLMDIRNGKYLDDNKQPIPEFFEMIDEYEKKLEYAKENTSLPDNPDYKAINEFVASVNERVVRGEI</sequence>
<evidence type="ECO:0000313" key="1">
    <source>
        <dbReference type="EMBL" id="RHC48473.1"/>
    </source>
</evidence>
<protein>
    <submittedName>
        <fullName evidence="1">Nucleotidyltransferase</fullName>
    </submittedName>
</protein>
<name>A0A414AIR2_9FIRM</name>
<dbReference type="PANTHER" id="PTHR34817:SF1">
    <property type="entry name" value="NUCLEOTIDYLTRANSFERASE"/>
    <property type="match status" value="1"/>
</dbReference>
<dbReference type="GO" id="GO:0016740">
    <property type="term" value="F:transferase activity"/>
    <property type="evidence" value="ECO:0007669"/>
    <property type="project" value="UniProtKB-KW"/>
</dbReference>